<feature type="compositionally biased region" description="Basic and acidic residues" evidence="1">
    <location>
        <begin position="162"/>
        <end position="179"/>
    </location>
</feature>
<keyword evidence="2" id="KW-0732">Signal</keyword>
<evidence type="ECO:0000256" key="2">
    <source>
        <dbReference type="SAM" id="SignalP"/>
    </source>
</evidence>
<organism evidence="3 4">
    <name type="scientific">Nicrophorus vespilloides</name>
    <name type="common">Boreal carrion beetle</name>
    <dbReference type="NCBI Taxonomy" id="110193"/>
    <lineage>
        <taxon>Eukaryota</taxon>
        <taxon>Metazoa</taxon>
        <taxon>Ecdysozoa</taxon>
        <taxon>Arthropoda</taxon>
        <taxon>Hexapoda</taxon>
        <taxon>Insecta</taxon>
        <taxon>Pterygota</taxon>
        <taxon>Neoptera</taxon>
        <taxon>Endopterygota</taxon>
        <taxon>Coleoptera</taxon>
        <taxon>Polyphaga</taxon>
        <taxon>Staphyliniformia</taxon>
        <taxon>Silphidae</taxon>
        <taxon>Nicrophorinae</taxon>
        <taxon>Nicrophorus</taxon>
    </lineage>
</organism>
<dbReference type="InterPro" id="IPR031959">
    <property type="entry name" value="DUF4779"/>
</dbReference>
<feature type="compositionally biased region" description="Basic and acidic residues" evidence="1">
    <location>
        <begin position="186"/>
        <end position="195"/>
    </location>
</feature>
<feature type="region of interest" description="Disordered" evidence="1">
    <location>
        <begin position="97"/>
        <end position="123"/>
    </location>
</feature>
<sequence>MRLQTKLIGSLALIGSISFALRFDALKTSSNIGYGKDNKDGYHLEMGHESSKGHSKESYKDKGRKGEDLKGVLKGFHDEDGGNSKRYHNGKDQFQKHFKGRQSHKGGKFGERKGHKKGHKTKGYHNKFYKDEYIKEHKFYDDYHKSGEYSKYGDRQSGFKAGDGDGKKGHGYKKSEDSSKFGNKGNSDHGHRIIEDSGYDVNEGKEKKHEHYNEGGKKGETRKGNRYLYSS</sequence>
<dbReference type="RefSeq" id="XP_017769448.1">
    <property type="nucleotide sequence ID" value="XM_017913959.1"/>
</dbReference>
<feature type="region of interest" description="Disordered" evidence="1">
    <location>
        <begin position="43"/>
        <end position="66"/>
    </location>
</feature>
<gene>
    <name evidence="4" type="primary">LOC108557452</name>
</gene>
<evidence type="ECO:0000313" key="4">
    <source>
        <dbReference type="RefSeq" id="XP_017769448.1"/>
    </source>
</evidence>
<dbReference type="GeneID" id="108557452"/>
<accession>A0ABM1M4E8</accession>
<evidence type="ECO:0000256" key="1">
    <source>
        <dbReference type="SAM" id="MobiDB-lite"/>
    </source>
</evidence>
<reference evidence="4" key="1">
    <citation type="submission" date="2025-08" db="UniProtKB">
        <authorList>
            <consortium name="RefSeq"/>
        </authorList>
    </citation>
    <scope>IDENTIFICATION</scope>
    <source>
        <tissue evidence="4">Whole Larva</tissue>
    </source>
</reference>
<dbReference type="Pfam" id="PF16009">
    <property type="entry name" value="DUF4779"/>
    <property type="match status" value="1"/>
</dbReference>
<feature type="chain" id="PRO_5046296718" evidence="2">
    <location>
        <begin position="21"/>
        <end position="231"/>
    </location>
</feature>
<evidence type="ECO:0000313" key="3">
    <source>
        <dbReference type="Proteomes" id="UP000695000"/>
    </source>
</evidence>
<feature type="signal peptide" evidence="2">
    <location>
        <begin position="1"/>
        <end position="20"/>
    </location>
</feature>
<dbReference type="Proteomes" id="UP000695000">
    <property type="component" value="Unplaced"/>
</dbReference>
<feature type="region of interest" description="Disordered" evidence="1">
    <location>
        <begin position="150"/>
        <end position="231"/>
    </location>
</feature>
<protein>
    <submittedName>
        <fullName evidence="4">Uncharacterized protein LOC108557452</fullName>
    </submittedName>
</protein>
<proteinExistence type="predicted"/>
<keyword evidence="3" id="KW-1185">Reference proteome</keyword>
<feature type="compositionally biased region" description="Basic and acidic residues" evidence="1">
    <location>
        <begin position="202"/>
        <end position="223"/>
    </location>
</feature>
<name>A0ABM1M4E8_NICVS</name>